<evidence type="ECO:0000313" key="2">
    <source>
        <dbReference type="EMBL" id="KAK5167829.1"/>
    </source>
</evidence>
<keyword evidence="3" id="KW-1185">Reference proteome</keyword>
<dbReference type="Proteomes" id="UP001337655">
    <property type="component" value="Unassembled WGS sequence"/>
</dbReference>
<evidence type="ECO:0000313" key="3">
    <source>
        <dbReference type="Proteomes" id="UP001337655"/>
    </source>
</evidence>
<dbReference type="AlphaFoldDB" id="A0AAV9P8C8"/>
<feature type="region of interest" description="Disordered" evidence="1">
    <location>
        <begin position="92"/>
        <end position="130"/>
    </location>
</feature>
<accession>A0AAV9P8C8</accession>
<proteinExistence type="predicted"/>
<gene>
    <name evidence="2" type="ORF">LTR77_007528</name>
</gene>
<comment type="caution">
    <text evidence="2">The sequence shown here is derived from an EMBL/GenBank/DDBJ whole genome shotgun (WGS) entry which is preliminary data.</text>
</comment>
<dbReference type="RefSeq" id="XP_064657535.1">
    <property type="nucleotide sequence ID" value="XM_064804765.1"/>
</dbReference>
<dbReference type="GeneID" id="89928864"/>
<name>A0AAV9P8C8_9PEZI</name>
<sequence length="498" mass="54611">MAGSRKLPSERTIAFAVSIVRSKPPELTIAEYIQLLRQHVAKGRRENALSSAYRHLDRSSYWRAEFERMKAALESVEGENVDLKREVDGLKEKVASAKQGPVKKRKRVDEDVIPVPRSPKKARRDDGGGKKDDALLNLELDLELTGAGDAGNTIMRSFFQVHSLLKSRQTIDPPALAYQLVEAAEVLPRALSEAIASPSSAGQTAETFSSVIVATGRSFRSLVIGFNKLGQVSDGAERRVTYALVQMYEKLLGLFEDTSAAELHGTGQTTVAQDRSLSKKAKQPANPTVKDVSCLNALTKLLCNMLDVLDAKSESHKTLFEGFAYVVLNSLGPKLYAIVFGDQRRQSVADEIANISYLEEFEEGAETVPKPETTAVQIAKLQAPYLIHLLNHMMTAAPAHLGAIISAKTGKPKAANNKGSLKGALTIVAKERLQRTLVSCMFAQEDADENDPFKDCLSMPVSGGPALPMPKLKGRDVKEWFQEEVWQLLGWEILSREA</sequence>
<protein>
    <recommendedName>
        <fullName evidence="4">Nucleolar complex-associated protein 3</fullName>
    </recommendedName>
</protein>
<evidence type="ECO:0000256" key="1">
    <source>
        <dbReference type="SAM" id="MobiDB-lite"/>
    </source>
</evidence>
<dbReference type="EMBL" id="JAVRRT010000011">
    <property type="protein sequence ID" value="KAK5167829.1"/>
    <property type="molecule type" value="Genomic_DNA"/>
</dbReference>
<organism evidence="2 3">
    <name type="scientific">Saxophila tyrrhenica</name>
    <dbReference type="NCBI Taxonomy" id="1690608"/>
    <lineage>
        <taxon>Eukaryota</taxon>
        <taxon>Fungi</taxon>
        <taxon>Dikarya</taxon>
        <taxon>Ascomycota</taxon>
        <taxon>Pezizomycotina</taxon>
        <taxon>Dothideomycetes</taxon>
        <taxon>Dothideomycetidae</taxon>
        <taxon>Mycosphaerellales</taxon>
        <taxon>Extremaceae</taxon>
        <taxon>Saxophila</taxon>
    </lineage>
</organism>
<evidence type="ECO:0008006" key="4">
    <source>
        <dbReference type="Google" id="ProtNLM"/>
    </source>
</evidence>
<reference evidence="2 3" key="1">
    <citation type="submission" date="2023-08" db="EMBL/GenBank/DDBJ databases">
        <title>Black Yeasts Isolated from many extreme environments.</title>
        <authorList>
            <person name="Coleine C."/>
            <person name="Stajich J.E."/>
            <person name="Selbmann L."/>
        </authorList>
    </citation>
    <scope>NUCLEOTIDE SEQUENCE [LARGE SCALE GENOMIC DNA]</scope>
    <source>
        <strain evidence="2 3">CCFEE 5935</strain>
    </source>
</reference>